<sequence length="230" mass="26931">MDSGGELRKQIIDKLTHKASVKQQVSDNTVVVFHELKEALLELSAELDEELDEKIDRRIRIEYRDKGKFEAQIQVAEDILIFAMQTDVFRLHHDHEVWRNPYLAENPANAYCGVINIYNFLADSFKYNRNEDEGYLIGRIFINREMQYFFEGKGRCMQRSAQFGTRKIDRGALDEMLEAAVLFALDFDLYVPPYKVSRLVNVEQFNSRNEISKLQTGKRLGYDFEEDDVI</sequence>
<reference evidence="1" key="1">
    <citation type="journal article" date="2021" name="PeerJ">
        <title>Extensive microbial diversity within the chicken gut microbiome revealed by metagenomics and culture.</title>
        <authorList>
            <person name="Gilroy R."/>
            <person name="Ravi A."/>
            <person name="Getino M."/>
            <person name="Pursley I."/>
            <person name="Horton D.L."/>
            <person name="Alikhan N.F."/>
            <person name="Baker D."/>
            <person name="Gharbi K."/>
            <person name="Hall N."/>
            <person name="Watson M."/>
            <person name="Adriaenssens E.M."/>
            <person name="Foster-Nyarko E."/>
            <person name="Jarju S."/>
            <person name="Secka A."/>
            <person name="Antonio M."/>
            <person name="Oren A."/>
            <person name="Chaudhuri R.R."/>
            <person name="La Ragione R."/>
            <person name="Hildebrand F."/>
            <person name="Pallen M.J."/>
        </authorList>
    </citation>
    <scope>NUCLEOTIDE SEQUENCE</scope>
    <source>
        <strain evidence="1">ChiHjej11B10-19426</strain>
    </source>
</reference>
<dbReference type="Proteomes" id="UP000824014">
    <property type="component" value="Unassembled WGS sequence"/>
</dbReference>
<organism evidence="1 2">
    <name type="scientific">Candidatus Tidjanibacter faecipullorum</name>
    <dbReference type="NCBI Taxonomy" id="2838766"/>
    <lineage>
        <taxon>Bacteria</taxon>
        <taxon>Pseudomonadati</taxon>
        <taxon>Bacteroidota</taxon>
        <taxon>Bacteroidia</taxon>
        <taxon>Bacteroidales</taxon>
        <taxon>Rikenellaceae</taxon>
        <taxon>Tidjanibacter</taxon>
    </lineage>
</organism>
<comment type="caution">
    <text evidence="1">The sequence shown here is derived from an EMBL/GenBank/DDBJ whole genome shotgun (WGS) entry which is preliminary data.</text>
</comment>
<accession>A0A9D2DDG8</accession>
<evidence type="ECO:0000313" key="1">
    <source>
        <dbReference type="EMBL" id="HIZ14847.1"/>
    </source>
</evidence>
<dbReference type="EMBL" id="DXCC01000007">
    <property type="protein sequence ID" value="HIZ14847.1"/>
    <property type="molecule type" value="Genomic_DNA"/>
</dbReference>
<name>A0A9D2DDG8_9BACT</name>
<dbReference type="AlphaFoldDB" id="A0A9D2DDG8"/>
<protein>
    <submittedName>
        <fullName evidence="1">Uncharacterized protein</fullName>
    </submittedName>
</protein>
<gene>
    <name evidence="1" type="ORF">H9816_02885</name>
</gene>
<proteinExistence type="predicted"/>
<reference evidence="1" key="2">
    <citation type="submission" date="2021-04" db="EMBL/GenBank/DDBJ databases">
        <authorList>
            <person name="Gilroy R."/>
        </authorList>
    </citation>
    <scope>NUCLEOTIDE SEQUENCE</scope>
    <source>
        <strain evidence="1">ChiHjej11B10-19426</strain>
    </source>
</reference>
<evidence type="ECO:0000313" key="2">
    <source>
        <dbReference type="Proteomes" id="UP000824014"/>
    </source>
</evidence>